<keyword evidence="6" id="KW-0186">Copper</keyword>
<evidence type="ECO:0000256" key="2">
    <source>
        <dbReference type="ARBA" id="ARBA00022617"/>
    </source>
</evidence>
<dbReference type="PANTHER" id="PTHR33546:SF1">
    <property type="entry name" value="LARGE, MULTIFUNCTIONAL SECRETED PROTEIN"/>
    <property type="match status" value="1"/>
</dbReference>
<evidence type="ECO:0000256" key="7">
    <source>
        <dbReference type="PROSITE-ProRule" id="PRU00433"/>
    </source>
</evidence>
<proteinExistence type="predicted"/>
<dbReference type="Gene3D" id="2.60.40.420">
    <property type="entry name" value="Cupredoxins - blue copper proteins"/>
    <property type="match status" value="1"/>
</dbReference>
<dbReference type="Pfam" id="PF20601">
    <property type="entry name" value="DUF6797"/>
    <property type="match status" value="1"/>
</dbReference>
<dbReference type="Pfam" id="PF00127">
    <property type="entry name" value="Copper-bind"/>
    <property type="match status" value="1"/>
</dbReference>
<keyword evidence="1" id="KW-0813">Transport</keyword>
<evidence type="ECO:0000259" key="8">
    <source>
        <dbReference type="PROSITE" id="PS51007"/>
    </source>
</evidence>
<dbReference type="PROSITE" id="PS00196">
    <property type="entry name" value="COPPER_BLUE"/>
    <property type="match status" value="1"/>
</dbReference>
<evidence type="ECO:0000256" key="6">
    <source>
        <dbReference type="ARBA" id="ARBA00023008"/>
    </source>
</evidence>
<keyword evidence="4" id="KW-0249">Electron transport</keyword>
<evidence type="ECO:0000256" key="5">
    <source>
        <dbReference type="ARBA" id="ARBA00023004"/>
    </source>
</evidence>
<dbReference type="InterPro" id="IPR013427">
    <property type="entry name" value="Haem-bd_dom_put"/>
</dbReference>
<dbReference type="Gene3D" id="2.120.10.30">
    <property type="entry name" value="TolB, C-terminal domain"/>
    <property type="match status" value="1"/>
</dbReference>
<dbReference type="NCBIfam" id="TIGR02603">
    <property type="entry name" value="CxxCH_TIGR02603"/>
    <property type="match status" value="1"/>
</dbReference>
<evidence type="ECO:0000256" key="3">
    <source>
        <dbReference type="ARBA" id="ARBA00022723"/>
    </source>
</evidence>
<dbReference type="PANTHER" id="PTHR33546">
    <property type="entry name" value="LARGE, MULTIFUNCTIONAL SECRETED PROTEIN-RELATED"/>
    <property type="match status" value="1"/>
</dbReference>
<organism evidence="9 10">
    <name type="scientific">Aureliella helgolandensis</name>
    <dbReference type="NCBI Taxonomy" id="2527968"/>
    <lineage>
        <taxon>Bacteria</taxon>
        <taxon>Pseudomonadati</taxon>
        <taxon>Planctomycetota</taxon>
        <taxon>Planctomycetia</taxon>
        <taxon>Pirellulales</taxon>
        <taxon>Pirellulaceae</taxon>
        <taxon>Aureliella</taxon>
    </lineage>
</organism>
<keyword evidence="5 7" id="KW-0408">Iron</keyword>
<evidence type="ECO:0000256" key="4">
    <source>
        <dbReference type="ARBA" id="ARBA00022982"/>
    </source>
</evidence>
<dbReference type="GO" id="GO:0009055">
    <property type="term" value="F:electron transfer activity"/>
    <property type="evidence" value="ECO:0007669"/>
    <property type="project" value="InterPro"/>
</dbReference>
<dbReference type="CDD" id="cd04233">
    <property type="entry name" value="Auracyanin"/>
    <property type="match status" value="1"/>
</dbReference>
<dbReference type="SUPFAM" id="SSF101898">
    <property type="entry name" value="NHL repeat"/>
    <property type="match status" value="1"/>
</dbReference>
<name>A0A518GC31_9BACT</name>
<dbReference type="InterPro" id="IPR046476">
    <property type="entry name" value="DUF6797"/>
</dbReference>
<dbReference type="Proteomes" id="UP000318017">
    <property type="component" value="Chromosome"/>
</dbReference>
<reference evidence="9 10" key="1">
    <citation type="submission" date="2019-02" db="EMBL/GenBank/DDBJ databases">
        <title>Deep-cultivation of Planctomycetes and their phenomic and genomic characterization uncovers novel biology.</title>
        <authorList>
            <person name="Wiegand S."/>
            <person name="Jogler M."/>
            <person name="Boedeker C."/>
            <person name="Pinto D."/>
            <person name="Vollmers J."/>
            <person name="Rivas-Marin E."/>
            <person name="Kohn T."/>
            <person name="Peeters S.H."/>
            <person name="Heuer A."/>
            <person name="Rast P."/>
            <person name="Oberbeckmann S."/>
            <person name="Bunk B."/>
            <person name="Jeske O."/>
            <person name="Meyerdierks A."/>
            <person name="Storesund J.E."/>
            <person name="Kallscheuer N."/>
            <person name="Luecker S."/>
            <person name="Lage O.M."/>
            <person name="Pohl T."/>
            <person name="Merkel B.J."/>
            <person name="Hornburger P."/>
            <person name="Mueller R.-W."/>
            <person name="Bruemmer F."/>
            <person name="Labrenz M."/>
            <person name="Spormann A.M."/>
            <person name="Op den Camp H."/>
            <person name="Overmann J."/>
            <person name="Amann R."/>
            <person name="Jetten M.S.M."/>
            <person name="Mascher T."/>
            <person name="Medema M.H."/>
            <person name="Devos D.P."/>
            <person name="Kaster A.-K."/>
            <person name="Ovreas L."/>
            <person name="Rohde M."/>
            <person name="Galperin M.Y."/>
            <person name="Jogler C."/>
        </authorList>
    </citation>
    <scope>NUCLEOTIDE SEQUENCE [LARGE SCALE GENOMIC DNA]</scope>
    <source>
        <strain evidence="9 10">Q31a</strain>
    </source>
</reference>
<dbReference type="SUPFAM" id="SSF46626">
    <property type="entry name" value="Cytochrome c"/>
    <property type="match status" value="1"/>
</dbReference>
<dbReference type="InterPro" id="IPR028871">
    <property type="entry name" value="BlueCu_1_BS"/>
</dbReference>
<sequence length="1077" mass="118264">MRLAITSRRSSWASSAEHLVNRMHDRVLVIACNVICWALAGGFTPAAAQESLPPSAPAPTLIQALAEGLPQGTASRGAALFASPKSACLGCHRIGQFGGTIGPELSRIGIDRTPEQLIESLLWPNQLVAPKFQVHQILTEEGELSSGYVESENEDFVQLKDPASGSISTITAADIAMRKLSPSLMPTGLVNGWERSQQLNLLAFLADLGKGRDLRPELAASILEHAQSHDPTPFPYTRQPRDPTAWPHHGAEVNRDRIYEFYRQQAVYFREQDTSASLLMEYPGLDGGTLGHWGNQTEETWASNWWNLADLGSLQSGVFHGPGGQAIARAVCLRLGEQQEMSVCFDPTSRSYPAKWREGFVKFSTVRHGFLHGLIPQGDPIQPANEPSLSPNATYRGYYRLGPRTIFAYDIDGEEYLDAPWSVDGEFQREFGPRATHSLGQAIDVPVPQWPERIETSIELGAESPYAIDTIALPHDNPWQSPVFCSGHAFLADGSVMLSTMQGDVWHVTGLNSPPQVESTATWHRFASGLHHPLGVWIDEDGIFVICRDQLTRLHDLNQDGEADFYECFCNAFETSPAGHDFICGLQRDDEGYFYTASGNQGVLRIAPDGETATVLANGFRNPDGIGLDPSGILTVPCSEGRWTPASMICAVPFKSATAEAVAPLPSSPPFYGYRGPQFVSRPIEQPELPLVYLPRGIDNSAGGQVYIDSQKWGPLTGNMIHFSFGAGTHSLLLRDEVSGQLQGAVVPLPGDFLSGVHRGRFSPLDGQLYVSGMTGWGSYTPDSGCFQRVRYTGAPVILPTGFHLHRNGVALYFPQPLEGETSQQVAQHFAQAWNYRYSAAYGSPEYSTQHYGVRGHDRVQITSAHLLDAGKTLFLEIPDLRPCNQLHLQIAVQEDLPTHFDMFLTCHALDSPRTDFPGAVKVFPEVSDHPILLDMLLATQRVENPWSQAIDGARTINIAAGTNLTFQTRTFTVQAGEPIALTFANPDAVPHNWALVERGQLQKVGEAANQLVSDPQALIQQYVPQVPEVLCYTDIVEPHLETTIYFNAPTQPGKYPYLCTFPGHWMVMNGEMIVEP</sequence>
<evidence type="ECO:0000313" key="9">
    <source>
        <dbReference type="EMBL" id="QDV26165.1"/>
    </source>
</evidence>
<keyword evidence="2 7" id="KW-0349">Heme</keyword>
<dbReference type="KEGG" id="ahel:Q31a_45370"/>
<evidence type="ECO:0000256" key="1">
    <source>
        <dbReference type="ARBA" id="ARBA00022448"/>
    </source>
</evidence>
<accession>A0A518GC31</accession>
<dbReference type="SUPFAM" id="SSF49503">
    <property type="entry name" value="Cupredoxins"/>
    <property type="match status" value="1"/>
</dbReference>
<feature type="domain" description="Cytochrome c" evidence="8">
    <location>
        <begin position="72"/>
        <end position="164"/>
    </location>
</feature>
<dbReference type="AlphaFoldDB" id="A0A518GC31"/>
<dbReference type="GO" id="GO:0020037">
    <property type="term" value="F:heme binding"/>
    <property type="evidence" value="ECO:0007669"/>
    <property type="project" value="InterPro"/>
</dbReference>
<evidence type="ECO:0000313" key="10">
    <source>
        <dbReference type="Proteomes" id="UP000318017"/>
    </source>
</evidence>
<dbReference type="GO" id="GO:0005507">
    <property type="term" value="F:copper ion binding"/>
    <property type="evidence" value="ECO:0007669"/>
    <property type="project" value="InterPro"/>
</dbReference>
<dbReference type="Gene3D" id="1.10.760.10">
    <property type="entry name" value="Cytochrome c-like domain"/>
    <property type="match status" value="1"/>
</dbReference>
<dbReference type="InterPro" id="IPR011042">
    <property type="entry name" value="6-blade_b-propeller_TolB-like"/>
</dbReference>
<dbReference type="InterPro" id="IPR008972">
    <property type="entry name" value="Cupredoxin"/>
</dbReference>
<dbReference type="InterPro" id="IPR036909">
    <property type="entry name" value="Cyt_c-like_dom_sf"/>
</dbReference>
<dbReference type="InterPro" id="IPR009056">
    <property type="entry name" value="Cyt_c-like_dom"/>
</dbReference>
<dbReference type="EMBL" id="CP036298">
    <property type="protein sequence ID" value="QDV26165.1"/>
    <property type="molecule type" value="Genomic_DNA"/>
</dbReference>
<keyword evidence="3 7" id="KW-0479">Metal-binding</keyword>
<gene>
    <name evidence="9" type="ORF">Q31a_45370</name>
</gene>
<dbReference type="PROSITE" id="PS51007">
    <property type="entry name" value="CYTC"/>
    <property type="match status" value="1"/>
</dbReference>
<keyword evidence="10" id="KW-1185">Reference proteome</keyword>
<protein>
    <submittedName>
        <fullName evidence="9">Auracyanin-A</fullName>
    </submittedName>
</protein>
<dbReference type="InterPro" id="IPR000923">
    <property type="entry name" value="BlueCu_1"/>
</dbReference>